<dbReference type="InterPro" id="IPR006685">
    <property type="entry name" value="MscS_channel_2nd"/>
</dbReference>
<gene>
    <name evidence="11" type="ORF">COV55_00750</name>
</gene>
<dbReference type="Gene3D" id="3.30.70.100">
    <property type="match status" value="1"/>
</dbReference>
<comment type="similarity">
    <text evidence="2">Belongs to the MscS (TC 1.A.23) family.</text>
</comment>
<evidence type="ECO:0000256" key="1">
    <source>
        <dbReference type="ARBA" id="ARBA00004651"/>
    </source>
</evidence>
<keyword evidence="3" id="KW-1003">Cell membrane</keyword>
<dbReference type="Pfam" id="PF21088">
    <property type="entry name" value="MS_channel_1st"/>
    <property type="match status" value="1"/>
</dbReference>
<dbReference type="GO" id="GO:0005886">
    <property type="term" value="C:plasma membrane"/>
    <property type="evidence" value="ECO:0007669"/>
    <property type="project" value="UniProtKB-SubCell"/>
</dbReference>
<accession>A0A2H0NDG9</accession>
<evidence type="ECO:0000259" key="9">
    <source>
        <dbReference type="Pfam" id="PF21082"/>
    </source>
</evidence>
<sequence>MYESIMQFWQELTQHNTEVEWLIAALIFSVTLVIQLVVKKNVFGRLVILAKKTESRSDDLAVNFLNSLSWPVFSIIALYFAFKFLILPVWLDQSLNKMMLLIGICYALVLSHKIINLWTDKWRSKNISSGNGGDFTLLIRKASKIAIWLLAGLFFLSNLGINITALVTGLGLGGLAVGLAMQSTLKNFISAVIIHITKSFSLGDFIAIGDIKGYVKEVNWYTVRLKTLLGHEIIIPNKTVTEATIENFASLKRRREAITINVHADTSIEKLDQALDIIKTAIRRHKITKFDRAHYDVFGTYSVEFDVVFFVTPANFKEYKDVRQAIGREISLEFEKNGIKFAIPSQEVVIS</sequence>
<evidence type="ECO:0000256" key="7">
    <source>
        <dbReference type="SAM" id="Phobius"/>
    </source>
</evidence>
<evidence type="ECO:0000256" key="6">
    <source>
        <dbReference type="ARBA" id="ARBA00023136"/>
    </source>
</evidence>
<dbReference type="PANTHER" id="PTHR30566:SF5">
    <property type="entry name" value="MECHANOSENSITIVE ION CHANNEL PROTEIN 1, MITOCHONDRIAL-RELATED"/>
    <property type="match status" value="1"/>
</dbReference>
<dbReference type="Pfam" id="PF21082">
    <property type="entry name" value="MS_channel_3rd"/>
    <property type="match status" value="1"/>
</dbReference>
<dbReference type="PANTHER" id="PTHR30566">
    <property type="entry name" value="YNAI-RELATED MECHANOSENSITIVE ION CHANNEL"/>
    <property type="match status" value="1"/>
</dbReference>
<dbReference type="InterPro" id="IPR049278">
    <property type="entry name" value="MS_channel_C"/>
</dbReference>
<keyword evidence="4 7" id="KW-0812">Transmembrane</keyword>
<comment type="caution">
    <text evidence="11">The sequence shown here is derived from an EMBL/GenBank/DDBJ whole genome shotgun (WGS) entry which is preliminary data.</text>
</comment>
<comment type="subcellular location">
    <subcellularLocation>
        <location evidence="1">Cell membrane</location>
        <topology evidence="1">Multi-pass membrane protein</topology>
    </subcellularLocation>
</comment>
<feature type="domain" description="Mechanosensitive ion channel MscS C-terminal" evidence="9">
    <location>
        <begin position="258"/>
        <end position="341"/>
    </location>
</feature>
<keyword evidence="5 7" id="KW-1133">Transmembrane helix</keyword>
<dbReference type="InterPro" id="IPR011066">
    <property type="entry name" value="MscS_channel_C_sf"/>
</dbReference>
<feature type="transmembrane region" description="Helical" evidence="7">
    <location>
        <begin position="21"/>
        <end position="38"/>
    </location>
</feature>
<feature type="domain" description="Mechanosensitive ion channel transmembrane helices 2/3" evidence="10">
    <location>
        <begin position="142"/>
        <end position="182"/>
    </location>
</feature>
<feature type="transmembrane region" description="Helical" evidence="7">
    <location>
        <begin position="68"/>
        <end position="91"/>
    </location>
</feature>
<dbReference type="Gene3D" id="1.10.287.1260">
    <property type="match status" value="1"/>
</dbReference>
<dbReference type="SUPFAM" id="SSF82861">
    <property type="entry name" value="Mechanosensitive channel protein MscS (YggB), transmembrane region"/>
    <property type="match status" value="1"/>
</dbReference>
<dbReference type="Pfam" id="PF00924">
    <property type="entry name" value="MS_channel_2nd"/>
    <property type="match status" value="1"/>
</dbReference>
<feature type="domain" description="Mechanosensitive ion channel MscS" evidence="8">
    <location>
        <begin position="184"/>
        <end position="248"/>
    </location>
</feature>
<dbReference type="Gene3D" id="2.30.30.60">
    <property type="match status" value="1"/>
</dbReference>
<keyword evidence="6 7" id="KW-0472">Membrane</keyword>
<dbReference type="Proteomes" id="UP000230564">
    <property type="component" value="Unassembled WGS sequence"/>
</dbReference>
<evidence type="ECO:0000313" key="12">
    <source>
        <dbReference type="Proteomes" id="UP000230564"/>
    </source>
</evidence>
<proteinExistence type="inferred from homology"/>
<evidence type="ECO:0000256" key="4">
    <source>
        <dbReference type="ARBA" id="ARBA00022692"/>
    </source>
</evidence>
<dbReference type="InterPro" id="IPR010920">
    <property type="entry name" value="LSM_dom_sf"/>
</dbReference>
<evidence type="ECO:0000259" key="8">
    <source>
        <dbReference type="Pfam" id="PF00924"/>
    </source>
</evidence>
<reference evidence="11 12" key="1">
    <citation type="submission" date="2017-09" db="EMBL/GenBank/DDBJ databases">
        <title>Depth-based differentiation of microbial function through sediment-hosted aquifers and enrichment of novel symbionts in the deep terrestrial subsurface.</title>
        <authorList>
            <person name="Probst A.J."/>
            <person name="Ladd B."/>
            <person name="Jarett J.K."/>
            <person name="Geller-Mcgrath D.E."/>
            <person name="Sieber C.M."/>
            <person name="Emerson J.B."/>
            <person name="Anantharaman K."/>
            <person name="Thomas B.C."/>
            <person name="Malmstrom R."/>
            <person name="Stieglmeier M."/>
            <person name="Klingl A."/>
            <person name="Woyke T."/>
            <person name="Ryan C.M."/>
            <person name="Banfield J.F."/>
        </authorList>
    </citation>
    <scope>NUCLEOTIDE SEQUENCE [LARGE SCALE GENOMIC DNA]</scope>
    <source>
        <strain evidence="11">CG11_big_fil_rev_8_21_14_0_20_36_20</strain>
    </source>
</reference>
<evidence type="ECO:0000259" key="10">
    <source>
        <dbReference type="Pfam" id="PF21088"/>
    </source>
</evidence>
<feature type="transmembrane region" description="Helical" evidence="7">
    <location>
        <begin position="138"/>
        <end position="156"/>
    </location>
</feature>
<name>A0A2H0NDG9_9BACT</name>
<dbReference type="AlphaFoldDB" id="A0A2H0NDG9"/>
<evidence type="ECO:0008006" key="13">
    <source>
        <dbReference type="Google" id="ProtNLM"/>
    </source>
</evidence>
<organism evidence="11 12">
    <name type="scientific">Candidatus Komeilibacteria bacterium CG11_big_fil_rev_8_21_14_0_20_36_20</name>
    <dbReference type="NCBI Taxonomy" id="1974477"/>
    <lineage>
        <taxon>Bacteria</taxon>
        <taxon>Candidatus Komeiliibacteriota</taxon>
    </lineage>
</organism>
<evidence type="ECO:0000256" key="5">
    <source>
        <dbReference type="ARBA" id="ARBA00022989"/>
    </source>
</evidence>
<evidence type="ECO:0000256" key="2">
    <source>
        <dbReference type="ARBA" id="ARBA00008017"/>
    </source>
</evidence>
<dbReference type="InterPro" id="IPR049142">
    <property type="entry name" value="MS_channel_1st"/>
</dbReference>
<evidence type="ECO:0000256" key="3">
    <source>
        <dbReference type="ARBA" id="ARBA00022475"/>
    </source>
</evidence>
<dbReference type="SUPFAM" id="SSF50182">
    <property type="entry name" value="Sm-like ribonucleoproteins"/>
    <property type="match status" value="1"/>
</dbReference>
<dbReference type="EMBL" id="PCWQ01000007">
    <property type="protein sequence ID" value="PIR06940.1"/>
    <property type="molecule type" value="Genomic_DNA"/>
</dbReference>
<protein>
    <recommendedName>
        <fullName evidence="13">Mechanosensitive ion channel protein MscS</fullName>
    </recommendedName>
</protein>
<dbReference type="InterPro" id="IPR011014">
    <property type="entry name" value="MscS_channel_TM-2"/>
</dbReference>
<dbReference type="SUPFAM" id="SSF82689">
    <property type="entry name" value="Mechanosensitive channel protein MscS (YggB), C-terminal domain"/>
    <property type="match status" value="1"/>
</dbReference>
<dbReference type="GO" id="GO:0055085">
    <property type="term" value="P:transmembrane transport"/>
    <property type="evidence" value="ECO:0007669"/>
    <property type="project" value="InterPro"/>
</dbReference>
<dbReference type="InterPro" id="IPR023408">
    <property type="entry name" value="MscS_beta-dom_sf"/>
</dbReference>
<evidence type="ECO:0000313" key="11">
    <source>
        <dbReference type="EMBL" id="PIR06940.1"/>
    </source>
</evidence>